<evidence type="ECO:0000313" key="3">
    <source>
        <dbReference type="Proteomes" id="UP000295497"/>
    </source>
</evidence>
<dbReference type="Proteomes" id="UP000295497">
    <property type="component" value="Chromosome"/>
</dbReference>
<accession>A0A4P2QEB5</accession>
<evidence type="ECO:0000256" key="1">
    <source>
        <dbReference type="SAM" id="MobiDB-lite"/>
    </source>
</evidence>
<reference evidence="2 3" key="1">
    <citation type="submission" date="2015-09" db="EMBL/GenBank/DDBJ databases">
        <title>Sorangium comparison.</title>
        <authorList>
            <person name="Zaburannyi N."/>
            <person name="Bunk B."/>
            <person name="Overmann J."/>
            <person name="Mueller R."/>
        </authorList>
    </citation>
    <scope>NUCLEOTIDE SEQUENCE [LARGE SCALE GENOMIC DNA]</scope>
    <source>
        <strain evidence="2 3">So ce836</strain>
    </source>
</reference>
<proteinExistence type="predicted"/>
<organism evidence="2 3">
    <name type="scientific">Sorangium cellulosum</name>
    <name type="common">Polyangium cellulosum</name>
    <dbReference type="NCBI Taxonomy" id="56"/>
    <lineage>
        <taxon>Bacteria</taxon>
        <taxon>Pseudomonadati</taxon>
        <taxon>Myxococcota</taxon>
        <taxon>Polyangia</taxon>
        <taxon>Polyangiales</taxon>
        <taxon>Polyangiaceae</taxon>
        <taxon>Sorangium</taxon>
    </lineage>
</organism>
<feature type="compositionally biased region" description="Pro residues" evidence="1">
    <location>
        <begin position="283"/>
        <end position="294"/>
    </location>
</feature>
<evidence type="ECO:0000313" key="2">
    <source>
        <dbReference type="EMBL" id="AUX28079.1"/>
    </source>
</evidence>
<protein>
    <submittedName>
        <fullName evidence="2">Uncharacterized protein</fullName>
    </submittedName>
</protein>
<dbReference type="AlphaFoldDB" id="A0A4P2QEB5"/>
<name>A0A4P2QEB5_SORCE</name>
<dbReference type="EMBL" id="CP012672">
    <property type="protein sequence ID" value="AUX28079.1"/>
    <property type="molecule type" value="Genomic_DNA"/>
</dbReference>
<feature type="region of interest" description="Disordered" evidence="1">
    <location>
        <begin position="271"/>
        <end position="294"/>
    </location>
</feature>
<gene>
    <name evidence="2" type="ORF">SOCE836_001470</name>
</gene>
<sequence>MSESPMFSTMVLPPDLVADDVIGLRDQLSARIAAVLRPRGGKRKEADAPLPKGLDPLAALPPHIDRPWRRFDAAATELQGFRGLRASAQADQRHLAASEAERSAANTDVDDRWRAFEQWNAGAAGLSDDGQTPAPSEARWLYAQLFPAPEGLRFITRRPRVQWAAMVQRMKTLEEERAQAVIEGFGGTRHYRQLIAAHARFGEAYGFTNVVLANEGAPTDGRPQWSAARDALRSLIQKIESHADPEIPGSEALAAFLLAPYVEMVDDLARPRRRAPARKPEAVPAPPPEAGGTP</sequence>
<feature type="region of interest" description="Disordered" evidence="1">
    <location>
        <begin position="39"/>
        <end position="58"/>
    </location>
</feature>